<dbReference type="HOGENOM" id="CLU_033323_9_0_11"/>
<dbReference type="Proteomes" id="UP000002505">
    <property type="component" value="Chromosome"/>
</dbReference>
<evidence type="ECO:0000256" key="1">
    <source>
        <dbReference type="PIRSR" id="PIRSR613078-1"/>
    </source>
</evidence>
<evidence type="ECO:0000313" key="3">
    <source>
        <dbReference type="EMBL" id="ACL39045.1"/>
    </source>
</evidence>
<dbReference type="KEGG" id="ach:Achl_1051"/>
<reference evidence="3" key="1">
    <citation type="submission" date="2009-01" db="EMBL/GenBank/DDBJ databases">
        <title>Complete sequence of chromosome of Arthrobacter chlorophenolicus A6.</title>
        <authorList>
            <consortium name="US DOE Joint Genome Institute"/>
            <person name="Lucas S."/>
            <person name="Copeland A."/>
            <person name="Lapidus A."/>
            <person name="Glavina del Rio T."/>
            <person name="Tice H."/>
            <person name="Bruce D."/>
            <person name="Goodwin L."/>
            <person name="Pitluck S."/>
            <person name="Goltsman E."/>
            <person name="Clum A."/>
            <person name="Larimer F."/>
            <person name="Land M."/>
            <person name="Hauser L."/>
            <person name="Kyrpides N."/>
            <person name="Mikhailova N."/>
            <person name="Jansson J."/>
            <person name="Richardson P."/>
        </authorList>
    </citation>
    <scope>NUCLEOTIDE SEQUENCE [LARGE SCALE GENOMIC DNA]</scope>
    <source>
        <strain evidence="3">A6</strain>
    </source>
</reference>
<dbReference type="OrthoDB" id="9781415at2"/>
<dbReference type="SMART" id="SM00855">
    <property type="entry name" value="PGAM"/>
    <property type="match status" value="1"/>
</dbReference>
<dbReference type="Gene3D" id="3.40.50.1240">
    <property type="entry name" value="Phosphoglycerate mutase-like"/>
    <property type="match status" value="1"/>
</dbReference>
<dbReference type="GO" id="GO:0005737">
    <property type="term" value="C:cytoplasm"/>
    <property type="evidence" value="ECO:0007669"/>
    <property type="project" value="TreeGrafter"/>
</dbReference>
<protein>
    <submittedName>
        <fullName evidence="3">Phosphoglycerate mutase</fullName>
    </submittedName>
</protein>
<dbReference type="InterPro" id="IPR013078">
    <property type="entry name" value="His_Pase_superF_clade-1"/>
</dbReference>
<accession>B8HE10</accession>
<gene>
    <name evidence="3" type="ordered locus">Achl_1051</name>
</gene>
<dbReference type="Pfam" id="PF00300">
    <property type="entry name" value="His_Phos_1"/>
    <property type="match status" value="2"/>
</dbReference>
<dbReference type="InterPro" id="IPR050275">
    <property type="entry name" value="PGM_Phosphatase"/>
</dbReference>
<dbReference type="SUPFAM" id="SSF53254">
    <property type="entry name" value="Phosphoglycerate mutase-like"/>
    <property type="match status" value="1"/>
</dbReference>
<organism evidence="3 4">
    <name type="scientific">Pseudarthrobacter chlorophenolicus (strain ATCC 700700 / DSM 12829 / CIP 107037 / JCM 12360 / KCTC 9906 / NCIMB 13794 / A6)</name>
    <name type="common">Arthrobacter chlorophenolicus</name>
    <dbReference type="NCBI Taxonomy" id="452863"/>
    <lineage>
        <taxon>Bacteria</taxon>
        <taxon>Bacillati</taxon>
        <taxon>Actinomycetota</taxon>
        <taxon>Actinomycetes</taxon>
        <taxon>Micrococcales</taxon>
        <taxon>Micrococcaceae</taxon>
        <taxon>Pseudarthrobacter</taxon>
    </lineage>
</organism>
<feature type="active site" description="Tele-phosphohistidine intermediate" evidence="1">
    <location>
        <position position="11"/>
    </location>
</feature>
<feature type="binding site" evidence="2">
    <location>
        <begin position="10"/>
        <end position="17"/>
    </location>
    <ligand>
        <name>substrate</name>
    </ligand>
</feature>
<dbReference type="STRING" id="452863.Achl_1051"/>
<keyword evidence="4" id="KW-1185">Reference proteome</keyword>
<evidence type="ECO:0000256" key="2">
    <source>
        <dbReference type="PIRSR" id="PIRSR613078-2"/>
    </source>
</evidence>
<name>B8HE10_PSECP</name>
<feature type="binding site" evidence="2">
    <location>
        <position position="60"/>
    </location>
    <ligand>
        <name>substrate</name>
    </ligand>
</feature>
<dbReference type="GO" id="GO:0016791">
    <property type="term" value="F:phosphatase activity"/>
    <property type="evidence" value="ECO:0007669"/>
    <property type="project" value="TreeGrafter"/>
</dbReference>
<dbReference type="eggNOG" id="COG0406">
    <property type="taxonomic scope" value="Bacteria"/>
</dbReference>
<dbReference type="EMBL" id="CP001341">
    <property type="protein sequence ID" value="ACL39045.1"/>
    <property type="molecule type" value="Genomic_DNA"/>
</dbReference>
<evidence type="ECO:0000313" key="4">
    <source>
        <dbReference type="Proteomes" id="UP000002505"/>
    </source>
</evidence>
<dbReference type="CDD" id="cd07067">
    <property type="entry name" value="HP_PGM_like"/>
    <property type="match status" value="1"/>
</dbReference>
<proteinExistence type="predicted"/>
<dbReference type="PANTHER" id="PTHR48100:SF1">
    <property type="entry name" value="HISTIDINE PHOSPHATASE FAMILY PROTEIN-RELATED"/>
    <property type="match status" value="1"/>
</dbReference>
<sequence length="229" mass="24414">MPAARIHFVRHAETLFNVNGQLQGWCDSPLTDRGERQAAALGERLRQVPLAAAFCSDLTRTRTTAAAALAGHPDVALKEMPELREWHFGAWEGQPNASLWGPVFRDHGYTYAPASPDWPQMTAGGYDTVIDAVHRHDPSCRAENARQVRDRLAKGLDVVTAAAGHAAATGAGEILVVTHGVVLGTLLRQIAPDHVLAGGFPNCGLVTVTWRDGTVTVGETDDSCAVAPA</sequence>
<dbReference type="InterPro" id="IPR029033">
    <property type="entry name" value="His_PPase_superfam"/>
</dbReference>
<dbReference type="PANTHER" id="PTHR48100">
    <property type="entry name" value="BROAD-SPECIFICITY PHOSPHATASE YOR283W-RELATED"/>
    <property type="match status" value="1"/>
</dbReference>
<feature type="active site" description="Proton donor/acceptor" evidence="1">
    <location>
        <position position="85"/>
    </location>
</feature>
<dbReference type="AlphaFoldDB" id="B8HE10"/>
<dbReference type="RefSeq" id="WP_015936268.1">
    <property type="nucleotide sequence ID" value="NC_011886.1"/>
</dbReference>